<evidence type="ECO:0000313" key="8">
    <source>
        <dbReference type="EMBL" id="MCM8749369.1"/>
    </source>
</evidence>
<evidence type="ECO:0000256" key="2">
    <source>
        <dbReference type="ARBA" id="ARBA00023015"/>
    </source>
</evidence>
<protein>
    <submittedName>
        <fullName evidence="8">Sigma-70 family RNA polymerase sigma factor</fullName>
    </submittedName>
</protein>
<evidence type="ECO:0000256" key="3">
    <source>
        <dbReference type="ARBA" id="ARBA00023082"/>
    </source>
</evidence>
<keyword evidence="3" id="KW-0731">Sigma factor</keyword>
<proteinExistence type="inferred from homology"/>
<comment type="similarity">
    <text evidence="1">Belongs to the sigma-70 factor family. ECF subfamily.</text>
</comment>
<dbReference type="SUPFAM" id="SSF88659">
    <property type="entry name" value="Sigma3 and sigma4 domains of RNA polymerase sigma factors"/>
    <property type="match status" value="1"/>
</dbReference>
<dbReference type="InterPro" id="IPR013249">
    <property type="entry name" value="RNA_pol_sigma70_r4_t2"/>
</dbReference>
<dbReference type="RefSeq" id="WP_284057149.1">
    <property type="nucleotide sequence ID" value="NZ_JAMSLR010000005.1"/>
</dbReference>
<reference evidence="8" key="1">
    <citation type="submission" date="2022-06" db="EMBL/GenBank/DDBJ databases">
        <title>CFH 74404 Thermomicrobiaceae sp.</title>
        <authorList>
            <person name="Ming H."/>
            <person name="Li W.-J."/>
            <person name="Zhao Z."/>
        </authorList>
    </citation>
    <scope>NUCLEOTIDE SEQUENCE</scope>
    <source>
        <strain evidence="8">CFH 74404</strain>
    </source>
</reference>
<sequence>MDHDAPACGEIATTEEEAALVRAINLDRRNFGALYERYATSLYRYALHQTGSPQEAEDLVSSTMLAALEAWNRFDPSRGSLAGWLFGIARHKLAQHRRLRRRLERLLRHVVRVSGQASVDNPGPETEDILALREALHHLAPNDQEVIVLRYGAGLSTREIADALAISEAAVRVRLTRARHRLKRELGGE</sequence>
<dbReference type="Gene3D" id="1.10.10.10">
    <property type="entry name" value="Winged helix-like DNA-binding domain superfamily/Winged helix DNA-binding domain"/>
    <property type="match status" value="1"/>
</dbReference>
<evidence type="ECO:0000259" key="6">
    <source>
        <dbReference type="Pfam" id="PF04542"/>
    </source>
</evidence>
<dbReference type="PANTHER" id="PTHR43133">
    <property type="entry name" value="RNA POLYMERASE ECF-TYPE SIGMA FACTO"/>
    <property type="match status" value="1"/>
</dbReference>
<evidence type="ECO:0000256" key="4">
    <source>
        <dbReference type="ARBA" id="ARBA00023125"/>
    </source>
</evidence>
<feature type="domain" description="RNA polymerase sigma factor 70 region 4 type 2" evidence="7">
    <location>
        <begin position="130"/>
        <end position="182"/>
    </location>
</feature>
<dbReference type="Pfam" id="PF08281">
    <property type="entry name" value="Sigma70_r4_2"/>
    <property type="match status" value="1"/>
</dbReference>
<keyword evidence="2" id="KW-0805">Transcription regulation</keyword>
<keyword evidence="4" id="KW-0238">DNA-binding</keyword>
<evidence type="ECO:0000313" key="9">
    <source>
        <dbReference type="Proteomes" id="UP001165306"/>
    </source>
</evidence>
<dbReference type="NCBIfam" id="TIGR02937">
    <property type="entry name" value="sigma70-ECF"/>
    <property type="match status" value="1"/>
</dbReference>
<dbReference type="Gene3D" id="1.10.1740.10">
    <property type="match status" value="1"/>
</dbReference>
<dbReference type="GO" id="GO:0006352">
    <property type="term" value="P:DNA-templated transcription initiation"/>
    <property type="evidence" value="ECO:0007669"/>
    <property type="project" value="InterPro"/>
</dbReference>
<dbReference type="PANTHER" id="PTHR43133:SF52">
    <property type="entry name" value="ECF RNA POLYMERASE SIGMA FACTOR SIGL"/>
    <property type="match status" value="1"/>
</dbReference>
<evidence type="ECO:0000259" key="7">
    <source>
        <dbReference type="Pfam" id="PF08281"/>
    </source>
</evidence>
<dbReference type="InterPro" id="IPR007627">
    <property type="entry name" value="RNA_pol_sigma70_r2"/>
</dbReference>
<keyword evidence="5" id="KW-0804">Transcription</keyword>
<feature type="domain" description="RNA polymerase sigma-70 region 2" evidence="6">
    <location>
        <begin position="34"/>
        <end position="102"/>
    </location>
</feature>
<dbReference type="Pfam" id="PF04542">
    <property type="entry name" value="Sigma70_r2"/>
    <property type="match status" value="1"/>
</dbReference>
<dbReference type="InterPro" id="IPR013325">
    <property type="entry name" value="RNA_pol_sigma_r2"/>
</dbReference>
<dbReference type="AlphaFoldDB" id="A0AA42BB29"/>
<dbReference type="CDD" id="cd06171">
    <property type="entry name" value="Sigma70_r4"/>
    <property type="match status" value="1"/>
</dbReference>
<organism evidence="8 9">
    <name type="scientific">Thermalbibacter longus</name>
    <dbReference type="NCBI Taxonomy" id="2951981"/>
    <lineage>
        <taxon>Bacteria</taxon>
        <taxon>Pseudomonadati</taxon>
        <taxon>Thermomicrobiota</taxon>
        <taxon>Thermomicrobia</taxon>
        <taxon>Thermomicrobiales</taxon>
        <taxon>Thermomicrobiaceae</taxon>
        <taxon>Thermalbibacter</taxon>
    </lineage>
</organism>
<dbReference type="EMBL" id="JAMSLR010000005">
    <property type="protein sequence ID" value="MCM8749369.1"/>
    <property type="molecule type" value="Genomic_DNA"/>
</dbReference>
<dbReference type="InterPro" id="IPR014284">
    <property type="entry name" value="RNA_pol_sigma-70_dom"/>
</dbReference>
<dbReference type="GO" id="GO:0016987">
    <property type="term" value="F:sigma factor activity"/>
    <property type="evidence" value="ECO:0007669"/>
    <property type="project" value="UniProtKB-KW"/>
</dbReference>
<dbReference type="Proteomes" id="UP001165306">
    <property type="component" value="Unassembled WGS sequence"/>
</dbReference>
<evidence type="ECO:0000256" key="1">
    <source>
        <dbReference type="ARBA" id="ARBA00010641"/>
    </source>
</evidence>
<gene>
    <name evidence="8" type="ORF">NET02_09445</name>
</gene>
<evidence type="ECO:0000256" key="5">
    <source>
        <dbReference type="ARBA" id="ARBA00023163"/>
    </source>
</evidence>
<accession>A0AA42BB29</accession>
<name>A0AA42BB29_9BACT</name>
<keyword evidence="9" id="KW-1185">Reference proteome</keyword>
<dbReference type="SUPFAM" id="SSF88946">
    <property type="entry name" value="Sigma2 domain of RNA polymerase sigma factors"/>
    <property type="match status" value="1"/>
</dbReference>
<dbReference type="InterPro" id="IPR039425">
    <property type="entry name" value="RNA_pol_sigma-70-like"/>
</dbReference>
<dbReference type="GO" id="GO:0003677">
    <property type="term" value="F:DNA binding"/>
    <property type="evidence" value="ECO:0007669"/>
    <property type="project" value="UniProtKB-KW"/>
</dbReference>
<dbReference type="InterPro" id="IPR013324">
    <property type="entry name" value="RNA_pol_sigma_r3/r4-like"/>
</dbReference>
<dbReference type="InterPro" id="IPR036388">
    <property type="entry name" value="WH-like_DNA-bd_sf"/>
</dbReference>
<comment type="caution">
    <text evidence="8">The sequence shown here is derived from an EMBL/GenBank/DDBJ whole genome shotgun (WGS) entry which is preliminary data.</text>
</comment>